<dbReference type="GO" id="GO:0090307">
    <property type="term" value="P:mitotic spindle assembly"/>
    <property type="evidence" value="ECO:0007669"/>
    <property type="project" value="TreeGrafter"/>
</dbReference>
<dbReference type="GO" id="GO:0005876">
    <property type="term" value="C:spindle microtubule"/>
    <property type="evidence" value="ECO:0007669"/>
    <property type="project" value="TreeGrafter"/>
</dbReference>
<keyword evidence="2" id="KW-0963">Cytoplasm</keyword>
<evidence type="ECO:0000313" key="14">
    <source>
        <dbReference type="EMBL" id="KAG5578602.1"/>
    </source>
</evidence>
<dbReference type="SMART" id="SM00129">
    <property type="entry name" value="KISc"/>
    <property type="match status" value="1"/>
</dbReference>
<dbReference type="InterPro" id="IPR047149">
    <property type="entry name" value="KIF11-like"/>
</dbReference>
<proteinExistence type="inferred from homology"/>
<keyword evidence="7" id="KW-0206">Cytoskeleton</keyword>
<dbReference type="GO" id="GO:0008017">
    <property type="term" value="F:microtubule binding"/>
    <property type="evidence" value="ECO:0007669"/>
    <property type="project" value="InterPro"/>
</dbReference>
<evidence type="ECO:0000256" key="8">
    <source>
        <dbReference type="ARBA" id="ARBA00034704"/>
    </source>
</evidence>
<evidence type="ECO:0000256" key="5">
    <source>
        <dbReference type="ARBA" id="ARBA00022840"/>
    </source>
</evidence>
<evidence type="ECO:0000256" key="11">
    <source>
        <dbReference type="SAM" id="Coils"/>
    </source>
</evidence>
<dbReference type="GO" id="GO:0007018">
    <property type="term" value="P:microtubule-based movement"/>
    <property type="evidence" value="ECO:0007669"/>
    <property type="project" value="InterPro"/>
</dbReference>
<evidence type="ECO:0000256" key="10">
    <source>
        <dbReference type="PROSITE-ProRule" id="PRU00283"/>
    </source>
</evidence>
<comment type="function">
    <text evidence="9">Responsible for microtubule translocation. May be important for the organization of phragmoplast-specific arrays of microtubules. Plays an essential role in stabilizing the mitotic spindle. Required during mitotic cytokinesis.</text>
</comment>
<sequence length="1098" mass="123399">MESSQSQLQRRGGGLVSMSPSHTPRSSDKVVRDLRSGEGNVNGRHDKEKGVNVQVILRCRPLSEDEIRLHTPVVISCNEGRREVSAIQNIANKQIDRTFAFDKVFGPTSQQKDLYDSAIWPIVFEVLEGYNCTIFAYGQTGTGKTYTMEGGARKKNGEFPSDAGVIPRAVKQIFEILEAQNAEYSMKVTHLELYNEEITDLLAPEECTKYVDDKSKKPIALMEDGKGGVLVRGLEEEIVSTANEIYKILEKGSAKRRTAETLLNKQSSRSHSIFSITIHIKECTPEGEEMIKCGKLNLVDLAGSENISRSGAREGRAREAGEINKSLLTLGRVINALVEHSGHIPYRDSKLTRLLRDSLGGKTKTCIIATISPSVHCLEETLSTLDYAHRAKNIKNKPEINQKMMKSALIKDLYSEIDRLKQEVYAAREKNGIYIPRDRYLQDEAEKKAMSEKIERMELDFESRDKQFMELKELYNSQQLLTAELGDKLEKTEKKLQETQHTLADLEEKHRQAITTIKEKEFLISNLLKSEKALVEQAFELRAELENAASDVSNLFAKIERKDKIEDGNRVLIQNFQSQLTQQLEVLHKTVASSTTQQEQQLKGMEEDMQSFVSTKTEAVEELRGRLENLKTMFGSGIKALDGLTGELDGNAQSTFDRLNCEVSKHSSALGELFKEIASEADTLVNDLQNSLHDQKEKLIAFALQQREAHCGSITMSRSISQITGNFFKTLDMHVTQLGEIVEEAQTVSDQKFSELEKKFEQCAANEERQILEKVAELLAGSNARKKKLVQTAIDDLRESASNRTNRLKQEMSTMQDSTSSVKVKWTAYMDKAESHYLEDTAAVENGKKEMEEVLQNWYVNSADIFHTDILGKTLFFGVCKCIILSVLTWKYAMCSVQKAKLGATQWTNAQQSLLDLEERNVAFVDEIVRGGMDANQALRVRFSSGVSSTLEDTDAASKHLLSSIDRKLSRVTHSLQLDRDACANLDSTIVPCCGELRELNSGHYHKVVEITEYTGKSLSQEYMVDEPSCSTPTKRPFNLPSVESIEELKTPAFEELLNSFWDEKSSKLSNGDVKHSIEIEVVDPSLRDSRVPLTAVN</sequence>
<dbReference type="PANTHER" id="PTHR47970:SF9">
    <property type="entry name" value="KINESIN-LIKE PROTEIN KIN-5D"/>
    <property type="match status" value="1"/>
</dbReference>
<dbReference type="AlphaFoldDB" id="A0A9J5WSE5"/>
<reference evidence="14 15" key="1">
    <citation type="submission" date="2020-09" db="EMBL/GenBank/DDBJ databases">
        <title>De no assembly of potato wild relative species, Solanum commersonii.</title>
        <authorList>
            <person name="Cho K."/>
        </authorList>
    </citation>
    <scope>NUCLEOTIDE SEQUENCE [LARGE SCALE GENOMIC DNA]</scope>
    <source>
        <strain evidence="14">LZ3.2</strain>
        <tissue evidence="14">Leaf</tissue>
    </source>
</reference>
<dbReference type="PRINTS" id="PR00380">
    <property type="entry name" value="KINESINHEAVY"/>
</dbReference>
<keyword evidence="11" id="KW-0175">Coiled coil</keyword>
<feature type="domain" description="Kinesin motor" evidence="13">
    <location>
        <begin position="52"/>
        <end position="394"/>
    </location>
</feature>
<dbReference type="Gene3D" id="3.40.850.10">
    <property type="entry name" value="Kinesin motor domain"/>
    <property type="match status" value="1"/>
</dbReference>
<evidence type="ECO:0000313" key="15">
    <source>
        <dbReference type="Proteomes" id="UP000824120"/>
    </source>
</evidence>
<dbReference type="SUPFAM" id="SSF52540">
    <property type="entry name" value="P-loop containing nucleoside triphosphate hydrolases"/>
    <property type="match status" value="1"/>
</dbReference>
<dbReference type="GO" id="GO:0072686">
    <property type="term" value="C:mitotic spindle"/>
    <property type="evidence" value="ECO:0007669"/>
    <property type="project" value="TreeGrafter"/>
</dbReference>
<evidence type="ECO:0000256" key="7">
    <source>
        <dbReference type="ARBA" id="ARBA00023212"/>
    </source>
</evidence>
<evidence type="ECO:0000256" key="1">
    <source>
        <dbReference type="ARBA" id="ARBA00004186"/>
    </source>
</evidence>
<dbReference type="PROSITE" id="PS00411">
    <property type="entry name" value="KINESIN_MOTOR_1"/>
    <property type="match status" value="1"/>
</dbReference>
<comment type="similarity">
    <text evidence="8">Belongs to the TRAFAC class myosin-kinesin ATPase superfamily. Kinesin family. KIN-5/BimC subfamily.</text>
</comment>
<accession>A0A9J5WSE5</accession>
<dbReference type="InterPro" id="IPR001752">
    <property type="entry name" value="Kinesin_motor_dom"/>
</dbReference>
<dbReference type="FunFam" id="3.40.850.10:FF:000019">
    <property type="entry name" value="Kinesin-like protein KIN-5D"/>
    <property type="match status" value="1"/>
</dbReference>
<organism evidence="14 15">
    <name type="scientific">Solanum commersonii</name>
    <name type="common">Commerson's wild potato</name>
    <name type="synonym">Commerson's nightshade</name>
    <dbReference type="NCBI Taxonomy" id="4109"/>
    <lineage>
        <taxon>Eukaryota</taxon>
        <taxon>Viridiplantae</taxon>
        <taxon>Streptophyta</taxon>
        <taxon>Embryophyta</taxon>
        <taxon>Tracheophyta</taxon>
        <taxon>Spermatophyta</taxon>
        <taxon>Magnoliopsida</taxon>
        <taxon>eudicotyledons</taxon>
        <taxon>Gunneridae</taxon>
        <taxon>Pentapetalae</taxon>
        <taxon>asterids</taxon>
        <taxon>lamiids</taxon>
        <taxon>Solanales</taxon>
        <taxon>Solanaceae</taxon>
        <taxon>Solanoideae</taxon>
        <taxon>Solaneae</taxon>
        <taxon>Solanum</taxon>
    </lineage>
</organism>
<evidence type="ECO:0000256" key="3">
    <source>
        <dbReference type="ARBA" id="ARBA00022701"/>
    </source>
</evidence>
<dbReference type="InterPro" id="IPR047241">
    <property type="entry name" value="KIF11-like_kin_motor_dom"/>
</dbReference>
<keyword evidence="6 10" id="KW-0505">Motor protein</keyword>
<dbReference type="Proteomes" id="UP000824120">
    <property type="component" value="Chromosome 11"/>
</dbReference>
<evidence type="ECO:0000256" key="6">
    <source>
        <dbReference type="ARBA" id="ARBA00023175"/>
    </source>
</evidence>
<dbReference type="InterPro" id="IPR036961">
    <property type="entry name" value="Kinesin_motor_dom_sf"/>
</dbReference>
<feature type="coiled-coil region" evidence="11">
    <location>
        <begin position="410"/>
        <end position="562"/>
    </location>
</feature>
<keyword evidence="4 10" id="KW-0547">Nucleotide-binding</keyword>
<protein>
    <recommendedName>
        <fullName evidence="13">Kinesin motor domain-containing protein</fullName>
    </recommendedName>
</protein>
<dbReference type="Pfam" id="PF00225">
    <property type="entry name" value="Kinesin"/>
    <property type="match status" value="1"/>
</dbReference>
<feature type="binding site" evidence="10">
    <location>
        <begin position="138"/>
        <end position="145"/>
    </location>
    <ligand>
        <name>ATP</name>
        <dbReference type="ChEBI" id="CHEBI:30616"/>
    </ligand>
</feature>
<feature type="region of interest" description="Disordered" evidence="12">
    <location>
        <begin position="1"/>
        <end position="46"/>
    </location>
</feature>
<comment type="subcellular location">
    <subcellularLocation>
        <location evidence="1">Cytoplasm</location>
        <location evidence="1">Cytoskeleton</location>
        <location evidence="1">Spindle</location>
    </subcellularLocation>
</comment>
<evidence type="ECO:0000256" key="4">
    <source>
        <dbReference type="ARBA" id="ARBA00022741"/>
    </source>
</evidence>
<dbReference type="PANTHER" id="PTHR47970">
    <property type="entry name" value="KINESIN-LIKE PROTEIN KIF11"/>
    <property type="match status" value="1"/>
</dbReference>
<dbReference type="OrthoDB" id="3176171at2759"/>
<dbReference type="PROSITE" id="PS50067">
    <property type="entry name" value="KINESIN_MOTOR_2"/>
    <property type="match status" value="1"/>
</dbReference>
<dbReference type="InterPro" id="IPR019821">
    <property type="entry name" value="Kinesin_motor_CS"/>
</dbReference>
<name>A0A9J5WSE5_SOLCO</name>
<dbReference type="InterPro" id="IPR027417">
    <property type="entry name" value="P-loop_NTPase"/>
</dbReference>
<comment type="caution">
    <text evidence="14">The sequence shown here is derived from an EMBL/GenBank/DDBJ whole genome shotgun (WGS) entry which is preliminary data.</text>
</comment>
<dbReference type="GO" id="GO:0008574">
    <property type="term" value="F:plus-end-directed microtubule motor activity"/>
    <property type="evidence" value="ECO:0007669"/>
    <property type="project" value="TreeGrafter"/>
</dbReference>
<keyword evidence="15" id="KW-1185">Reference proteome</keyword>
<dbReference type="CDD" id="cd01364">
    <property type="entry name" value="KISc_BimC_Eg5"/>
    <property type="match status" value="1"/>
</dbReference>
<feature type="compositionally biased region" description="Basic and acidic residues" evidence="12">
    <location>
        <begin position="25"/>
        <end position="36"/>
    </location>
</feature>
<evidence type="ECO:0000259" key="13">
    <source>
        <dbReference type="PROSITE" id="PS50067"/>
    </source>
</evidence>
<keyword evidence="3" id="KW-0493">Microtubule</keyword>
<gene>
    <name evidence="14" type="ORF">H5410_058736</name>
</gene>
<evidence type="ECO:0000256" key="9">
    <source>
        <dbReference type="ARBA" id="ARBA00046159"/>
    </source>
</evidence>
<evidence type="ECO:0000256" key="2">
    <source>
        <dbReference type="ARBA" id="ARBA00022490"/>
    </source>
</evidence>
<keyword evidence="5 10" id="KW-0067">ATP-binding</keyword>
<evidence type="ECO:0000256" key="12">
    <source>
        <dbReference type="SAM" id="MobiDB-lite"/>
    </source>
</evidence>
<dbReference type="EMBL" id="JACXVP010000011">
    <property type="protein sequence ID" value="KAG5578602.1"/>
    <property type="molecule type" value="Genomic_DNA"/>
</dbReference>
<dbReference type="GO" id="GO:0005524">
    <property type="term" value="F:ATP binding"/>
    <property type="evidence" value="ECO:0007669"/>
    <property type="project" value="UniProtKB-UniRule"/>
</dbReference>
<dbReference type="GO" id="GO:0051231">
    <property type="term" value="P:spindle elongation"/>
    <property type="evidence" value="ECO:0007669"/>
    <property type="project" value="TreeGrafter"/>
</dbReference>